<evidence type="ECO:0000256" key="1">
    <source>
        <dbReference type="ARBA" id="ARBA00038248"/>
    </source>
</evidence>
<comment type="similarity">
    <text evidence="1">Belongs to the UPF0332 family.</text>
</comment>
<accession>X0T755</accession>
<evidence type="ECO:0000313" key="4">
    <source>
        <dbReference type="EMBL" id="GAF83992.1"/>
    </source>
</evidence>
<dbReference type="PANTHER" id="PTHR36565">
    <property type="entry name" value="UPF0332 PROTEIN TM_1000"/>
    <property type="match status" value="1"/>
</dbReference>
<feature type="domain" description="HEPN" evidence="3">
    <location>
        <begin position="13"/>
        <end position="128"/>
    </location>
</feature>
<name>X0T755_9ZZZZ</name>
<protein>
    <recommendedName>
        <fullName evidence="3">HEPN domain-containing protein</fullName>
    </recommendedName>
</protein>
<dbReference type="InterPro" id="IPR007842">
    <property type="entry name" value="HEPN_dom"/>
</dbReference>
<dbReference type="Pfam" id="PF05168">
    <property type="entry name" value="HEPN"/>
    <property type="match status" value="1"/>
</dbReference>
<reference evidence="4" key="1">
    <citation type="journal article" date="2014" name="Front. Microbiol.">
        <title>High frequency of phylogenetically diverse reductive dehalogenase-homologous genes in deep subseafloor sedimentary metagenomes.</title>
        <authorList>
            <person name="Kawai M."/>
            <person name="Futagami T."/>
            <person name="Toyoda A."/>
            <person name="Takaki Y."/>
            <person name="Nishi S."/>
            <person name="Hori S."/>
            <person name="Arai W."/>
            <person name="Tsubouchi T."/>
            <person name="Morono Y."/>
            <person name="Uchiyama I."/>
            <person name="Ito T."/>
            <person name="Fujiyama A."/>
            <person name="Inagaki F."/>
            <person name="Takami H."/>
        </authorList>
    </citation>
    <scope>NUCLEOTIDE SEQUENCE</scope>
    <source>
        <strain evidence="4">Expedition CK06-06</strain>
    </source>
</reference>
<feature type="non-terminal residue" evidence="4">
    <location>
        <position position="1"/>
    </location>
</feature>
<feature type="coiled-coil region" evidence="2">
    <location>
        <begin position="109"/>
        <end position="136"/>
    </location>
</feature>
<keyword evidence="2" id="KW-0175">Coiled coil</keyword>
<gene>
    <name evidence="4" type="ORF">S01H1_12063</name>
</gene>
<dbReference type="InterPro" id="IPR052226">
    <property type="entry name" value="UPF0332_toxin"/>
</dbReference>
<organism evidence="4">
    <name type="scientific">marine sediment metagenome</name>
    <dbReference type="NCBI Taxonomy" id="412755"/>
    <lineage>
        <taxon>unclassified sequences</taxon>
        <taxon>metagenomes</taxon>
        <taxon>ecological metagenomes</taxon>
    </lineage>
</organism>
<evidence type="ECO:0000259" key="3">
    <source>
        <dbReference type="Pfam" id="PF05168"/>
    </source>
</evidence>
<evidence type="ECO:0000256" key="2">
    <source>
        <dbReference type="SAM" id="Coils"/>
    </source>
</evidence>
<dbReference type="Gene3D" id="1.20.120.330">
    <property type="entry name" value="Nucleotidyltransferases domain 2"/>
    <property type="match status" value="1"/>
</dbReference>
<comment type="caution">
    <text evidence="4">The sequence shown here is derived from an EMBL/GenBank/DDBJ whole genome shotgun (WGS) entry which is preliminary data.</text>
</comment>
<dbReference type="EMBL" id="BARS01006170">
    <property type="protein sequence ID" value="GAF83992.1"/>
    <property type="molecule type" value="Genomic_DNA"/>
</dbReference>
<proteinExistence type="inferred from homology"/>
<dbReference type="PANTHER" id="PTHR36565:SF1">
    <property type="entry name" value="UPF0332 PROTEIN TM_1000"/>
    <property type="match status" value="1"/>
</dbReference>
<sequence>GLNSPFERKELIQYRMSNGEEKLRSAKILLENGQFKDSASRSYYAMFSVARALLVIKNLNSTRHSGIISLFNQHFVKTGLVDRTCGRILMNAREIREKGDYGDFYLVSKKEAEAQLKSAKIFIEEIRRVIERLEDRCDTS</sequence>
<dbReference type="AlphaFoldDB" id="X0T755"/>